<keyword evidence="3" id="KW-1185">Reference proteome</keyword>
<gene>
    <name evidence="2" type="ORF">Prum_039320</name>
</gene>
<dbReference type="AlphaFoldDB" id="A0A6V8L421"/>
<dbReference type="Gene3D" id="3.40.50.300">
    <property type="entry name" value="P-loop containing nucleotide triphosphate hydrolases"/>
    <property type="match status" value="1"/>
</dbReference>
<evidence type="ECO:0000256" key="1">
    <source>
        <dbReference type="ARBA" id="ARBA00022679"/>
    </source>
</evidence>
<dbReference type="Pfam" id="PF13469">
    <property type="entry name" value="Sulfotransfer_3"/>
    <property type="match status" value="1"/>
</dbReference>
<protein>
    <submittedName>
        <fullName evidence="2">Sulfotransferase family protein</fullName>
    </submittedName>
</protein>
<name>A0A6V8L421_9ACTN</name>
<dbReference type="PANTHER" id="PTHR12788">
    <property type="entry name" value="PROTEIN-TYROSINE SULFOTRANSFERASE 2"/>
    <property type="match status" value="1"/>
</dbReference>
<dbReference type="InterPro" id="IPR026634">
    <property type="entry name" value="TPST-like"/>
</dbReference>
<dbReference type="GO" id="GO:0008476">
    <property type="term" value="F:protein-tyrosine sulfotransferase activity"/>
    <property type="evidence" value="ECO:0007669"/>
    <property type="project" value="InterPro"/>
</dbReference>
<dbReference type="SUPFAM" id="SSF52540">
    <property type="entry name" value="P-loop containing nucleoside triphosphate hydrolases"/>
    <property type="match status" value="1"/>
</dbReference>
<dbReference type="PANTHER" id="PTHR12788:SF10">
    <property type="entry name" value="PROTEIN-TYROSINE SULFOTRANSFERASE"/>
    <property type="match status" value="1"/>
</dbReference>
<keyword evidence="1 2" id="KW-0808">Transferase</keyword>
<dbReference type="InterPro" id="IPR027417">
    <property type="entry name" value="P-loop_NTPase"/>
</dbReference>
<accession>A0A6V8L421</accession>
<dbReference type="EMBL" id="BLPG01000001">
    <property type="protein sequence ID" value="GFJ90290.1"/>
    <property type="molecule type" value="Genomic_DNA"/>
</dbReference>
<comment type="caution">
    <text evidence="2">The sequence shown here is derived from an EMBL/GenBank/DDBJ whole genome shotgun (WGS) entry which is preliminary data.</text>
</comment>
<evidence type="ECO:0000313" key="3">
    <source>
        <dbReference type="Proteomes" id="UP000482960"/>
    </source>
</evidence>
<dbReference type="RefSeq" id="WP_173077670.1">
    <property type="nucleotide sequence ID" value="NZ_BAABJB010000024.1"/>
</dbReference>
<dbReference type="Proteomes" id="UP000482960">
    <property type="component" value="Unassembled WGS sequence"/>
</dbReference>
<proteinExistence type="predicted"/>
<sequence>MKALVERLVASPVFILSSIRSGSTLLRCVLDTHSRIHAPHELHLVDLTVGMDSRFARLAMQVAQLDERKLEHLLWDRLLHRELIRSGKQLVVDKTPTNVLRWRRVAECWPEARYIFLLRHPVHVVESAIAARPHATPTESTELVELFLTHLGEARRALTGLTVRYEDFTAHPERVSRELCEYLDVPWEAGMVEYGKRDHGPFLSGIGDFTDRIRAGRVLPGRPLPTDAEIPEGLRPLCRTLGYL</sequence>
<evidence type="ECO:0000313" key="2">
    <source>
        <dbReference type="EMBL" id="GFJ90290.1"/>
    </source>
</evidence>
<reference evidence="2 3" key="1">
    <citation type="submission" date="2020-03" db="EMBL/GenBank/DDBJ databases">
        <title>Whole genome shotgun sequence of Phytohabitans rumicis NBRC 108638.</title>
        <authorList>
            <person name="Komaki H."/>
            <person name="Tamura T."/>
        </authorList>
    </citation>
    <scope>NUCLEOTIDE SEQUENCE [LARGE SCALE GENOMIC DNA]</scope>
    <source>
        <strain evidence="2 3">NBRC 108638</strain>
    </source>
</reference>
<organism evidence="2 3">
    <name type="scientific">Phytohabitans rumicis</name>
    <dbReference type="NCBI Taxonomy" id="1076125"/>
    <lineage>
        <taxon>Bacteria</taxon>
        <taxon>Bacillati</taxon>
        <taxon>Actinomycetota</taxon>
        <taxon>Actinomycetes</taxon>
        <taxon>Micromonosporales</taxon>
        <taxon>Micromonosporaceae</taxon>
    </lineage>
</organism>
<reference evidence="2 3" key="2">
    <citation type="submission" date="2020-03" db="EMBL/GenBank/DDBJ databases">
        <authorList>
            <person name="Ichikawa N."/>
            <person name="Kimura A."/>
            <person name="Kitahashi Y."/>
            <person name="Uohara A."/>
        </authorList>
    </citation>
    <scope>NUCLEOTIDE SEQUENCE [LARGE SCALE GENOMIC DNA]</scope>
    <source>
        <strain evidence="2 3">NBRC 108638</strain>
    </source>
</reference>